<accession>A0A6C0E4B7</accession>
<sequence>MNKRKFTTNVSEDDDDEDKTSVVFFLIKCHGMYYFTNDQPQYITIPSNIRYVNKITYTPFGNYNLLPNSIKLEKRVIDICDDKCHNYDLPSSDDLIQSLKEKVQLLEEQKKLFNMKQQNKNQYGIETECDFTKRCYYKMLFNKEDKIFQSVIYSSNNVENNIPIIQKTFKILPEDDPKFKFNIYVVYQKNGMLSIGDTILSSEVYKNFLSKKRTFSTFLNYQAYDTETITTQQLLEFAEYCNYNNVFIIDYSCSVCKDENGYAFSRDKVMDMDKLITLKQIGKGNNKRHKSKKIHILRKYKKTNKKRNNKKR</sequence>
<dbReference type="AlphaFoldDB" id="A0A6C0E4B7"/>
<keyword evidence="1" id="KW-0175">Coiled coil</keyword>
<name>A0A6C0E4B7_9ZZZZ</name>
<organism evidence="2">
    <name type="scientific">viral metagenome</name>
    <dbReference type="NCBI Taxonomy" id="1070528"/>
    <lineage>
        <taxon>unclassified sequences</taxon>
        <taxon>metagenomes</taxon>
        <taxon>organismal metagenomes</taxon>
    </lineage>
</organism>
<evidence type="ECO:0000313" key="2">
    <source>
        <dbReference type="EMBL" id="QHT23420.1"/>
    </source>
</evidence>
<dbReference type="EMBL" id="MN739731">
    <property type="protein sequence ID" value="QHT23420.1"/>
    <property type="molecule type" value="Genomic_DNA"/>
</dbReference>
<protein>
    <submittedName>
        <fullName evidence="2">Uncharacterized protein</fullName>
    </submittedName>
</protein>
<reference evidence="2" key="1">
    <citation type="journal article" date="2020" name="Nature">
        <title>Giant virus diversity and host interactions through global metagenomics.</title>
        <authorList>
            <person name="Schulz F."/>
            <person name="Roux S."/>
            <person name="Paez-Espino D."/>
            <person name="Jungbluth S."/>
            <person name="Walsh D.A."/>
            <person name="Denef V.J."/>
            <person name="McMahon K.D."/>
            <person name="Konstantinidis K.T."/>
            <person name="Eloe-Fadrosh E.A."/>
            <person name="Kyrpides N.C."/>
            <person name="Woyke T."/>
        </authorList>
    </citation>
    <scope>NUCLEOTIDE SEQUENCE</scope>
    <source>
        <strain evidence="2">GVMAG-M-3300023179-116</strain>
    </source>
</reference>
<evidence type="ECO:0000256" key="1">
    <source>
        <dbReference type="SAM" id="Coils"/>
    </source>
</evidence>
<feature type="coiled-coil region" evidence="1">
    <location>
        <begin position="89"/>
        <end position="116"/>
    </location>
</feature>
<proteinExistence type="predicted"/>